<feature type="compositionally biased region" description="Pro residues" evidence="2">
    <location>
        <begin position="124"/>
        <end position="134"/>
    </location>
</feature>
<dbReference type="OrthoDB" id="3881096at2"/>
<dbReference type="SUPFAM" id="SSF63829">
    <property type="entry name" value="Calcium-dependent phosphotriesterase"/>
    <property type="match status" value="1"/>
</dbReference>
<evidence type="ECO:0000259" key="3">
    <source>
        <dbReference type="Pfam" id="PF20148"/>
    </source>
</evidence>
<protein>
    <submittedName>
        <fullName evidence="6">RHS repeat-associated protein</fullName>
    </submittedName>
</protein>
<accession>A0A3N1D034</accession>
<feature type="domain" description="Teneurin-like YD-shell" evidence="5">
    <location>
        <begin position="1775"/>
        <end position="1973"/>
    </location>
</feature>
<dbReference type="CDD" id="cd12871">
    <property type="entry name" value="Bacuni_01323_like"/>
    <property type="match status" value="1"/>
</dbReference>
<dbReference type="InterPro" id="IPR013783">
    <property type="entry name" value="Ig-like_fold"/>
</dbReference>
<feature type="region of interest" description="Disordered" evidence="2">
    <location>
        <begin position="409"/>
        <end position="435"/>
    </location>
</feature>
<dbReference type="NCBIfam" id="TIGR03696">
    <property type="entry name" value="Rhs_assc_core"/>
    <property type="match status" value="1"/>
</dbReference>
<dbReference type="GO" id="GO:0004530">
    <property type="term" value="F:deoxyribonuclease I activity"/>
    <property type="evidence" value="ECO:0007669"/>
    <property type="project" value="InterPro"/>
</dbReference>
<dbReference type="Pfam" id="PF25023">
    <property type="entry name" value="TEN_YD-shell"/>
    <property type="match status" value="2"/>
</dbReference>
<organism evidence="6 7">
    <name type="scientific">Actinocorallia herbida</name>
    <dbReference type="NCBI Taxonomy" id="58109"/>
    <lineage>
        <taxon>Bacteria</taxon>
        <taxon>Bacillati</taxon>
        <taxon>Actinomycetota</taxon>
        <taxon>Actinomycetes</taxon>
        <taxon>Streptosporangiales</taxon>
        <taxon>Thermomonosporaceae</taxon>
        <taxon>Actinocorallia</taxon>
    </lineage>
</organism>
<feature type="compositionally biased region" description="Gly residues" evidence="2">
    <location>
        <begin position="420"/>
        <end position="429"/>
    </location>
</feature>
<dbReference type="Proteomes" id="UP000272400">
    <property type="component" value="Unassembled WGS sequence"/>
</dbReference>
<dbReference type="InterPro" id="IPR033799">
    <property type="entry name" value="CdiA_EC869-like"/>
</dbReference>
<dbReference type="PANTHER" id="PTHR32305">
    <property type="match status" value="1"/>
</dbReference>
<dbReference type="Pfam" id="PF20148">
    <property type="entry name" value="DUF6531"/>
    <property type="match status" value="1"/>
</dbReference>
<evidence type="ECO:0000313" key="7">
    <source>
        <dbReference type="Proteomes" id="UP000272400"/>
    </source>
</evidence>
<dbReference type="Pfam" id="PF05593">
    <property type="entry name" value="RHS_repeat"/>
    <property type="match status" value="6"/>
</dbReference>
<dbReference type="Gene3D" id="3.40.1350.110">
    <property type="match status" value="1"/>
</dbReference>
<gene>
    <name evidence="6" type="ORF">EDD29_4438</name>
</gene>
<comment type="caution">
    <text evidence="6">The sequence shown here is derived from an EMBL/GenBank/DDBJ whole genome shotgun (WGS) entry which is preliminary data.</text>
</comment>
<sequence length="2649" mass="281872">MRLRRLLAVLVSTLLLVVVGIPTQFSAAWADGPVLTVGGSPLAGTTVTSPFTVTVTDPGTVDGAVKFLLDNVYLGQDTTAPYTWSVTAAAGAHTLKARWDNAAGARQELEAAFTVGTGGGVDPTPTPTPTTTTPPPGATPQVQVGGANLQGATVAPGTFTATLVDATVDDEVKFLLDNVYLGQDTTAPYTWSVTAAAGAHTLKVKWDSGGAAQQIEAGFTAGDPGTPTPTPTPTAGPKLFAGGADLNGATVSSPVAVSVVDPGTVSAAGVTFLLDDSYIGKDTTAPYEWTVVAAVGARKVKAKWLNGDGTEVSVIANFTVGSAANPALTADGAPLDGATKPQPFTAVLTAPGTVATAGVTWLIDNSYVGVDATAPYEWAVSLANGTHKIKARWTNGTASTVELVANFYVGEPGTEPDPDPGGGTGGEPNPGGTVEPPVNVVEPGPALTNLWATEDNRRNPVQGLYDWSDAGVGGGTVLADDDQYLRAEPECRITAAELATDYDVVPNDGGDDTTGLQGAIDDIKEDCSPTGEYTKMSIIRLPAGTLNVTRQISVDADYLRIRGQGRDEGGTRIVFRPDANTRYDAIVPNGSRWDLENMDDPEGDGQGGWIWPGRGLFRVQSREVHEDYLEEYEAAPANRKDLYEGTVNVHWKSGVKVGQKGADTGYAARKGDTTVKVATTGPVDFAEHFRIGGMVNVRVANSKKFYEEMETQPTDWPMDNLHMRQQIFVVVAGDPDNGVITLDRPLEYDVPIDSTSDGSTAISNKVNFSKIAPLVDAVNWVGFENFSFTQDMPNLNKADAAYNYGNMAPESAMHGIVFKWASNSWVKGIRAEMTGSHPIVTEEAAHLSIVDNEMDGSWNKGKGGNGYFRGSRVWSSLYAGNTTRNLRHFTFQWSASGNVAIGNSFDSDLNLHGGYERNNLFELNEVSIPYAHRSNNCRSNCGGEGGAAADDSEWYPIWWAAGKKAVKWSGSSGENNVFFNNHTLKQAGGNTSEFEPYYAERDRIYQFGTDADGEGFQHLERNGAPIADWAHNETYDYTGGEGVLANKTFAGRSLFLESVTLDGYGGPHPQTLKQSLGCVCWDGSGVQNAALAADPVNTATGSLMENFEDLSVDGPGRNLDWHRTYNSLDDTDGPLSQGWTFNYNSSLTPRTITPEDGSPPYDVLVFRNGSGGEVAFRQNAEGDYEPVDPAVTAVLAAVQGGGWRLENLQGDVLEYGASGQLVRDEDAQGDGVTLAYAGGRLSTLTDDLGQTLTLTWGTGGAALNKIVEVAAGDGRSISFVYNTVAGGARLTSSTDVRGQTTTYSYDAATGFVNKITDPLGNESARTVYDPVTKRATEQLDATGAKTLFAYDPLAQTTTVTFPDGTKRRDVYQGNVLVTQVGEDGRATDAYYGQNNEVIASNTADQGLTRSTYDDRGNLLERTLPAAPGETAPSEKWTYDGANRVTGHTDALGNTTAYDYDGQGRLVETTEPGGATTTLTYNALGQVATTTDPLDRTTSFEYNALGDVVRETSPEGNVTTWTYDAAHNRLTETGPLGNVQGADPADHTTTWTYDAAGNVLTETDALGDTTTSLYDDGGRLVKKTAPDGAETSYTYDENGDLLTETDPLGRVVTHAYDAAGRETGVTAPDGGRTTYTYDAAGRVETVTGPVGNATGASAETRRLDTVTLVYDAAGRVAQTLRPDPAAPAGNLVTTTEFDFNGRPVKTTGPDGTETTTTWDAAGNQLSSVSPASRTTATYDAAGRTLTTETDGVEVASVYDAAGQLVSTETGEGAVTTMAYDLDGRLTFTVDPLGNVSGGDPDDHRTTYSYDRAGRETKQTDPLGQEISTTYDAVGRTVTSTDPAGGVTAFEYDESGNLTKVTTPAGAVTSYTYDLAGQLVSLTNPKGGVKEFTYTDGGQIESESTPGDRTTGYAYDDAGRLLTIDLPDGEVGYTYDALGRTTAVDYDDDSGDLAYRYDRSGRPVEVTRTTQAGAQNALFTYDAGGRVTGVTRGADQYAYTWDDDGRLAQRTLPGGQTQTYTYDDEGSVASTTLGEGPRVDYTYDAGGQLTTVARADGPVTERTFDAVGQLTGLRHKAGGTTLVEQELDWNSLGLPGEVTTERGQTATTTSYTYDADGRLTRACEAAAAACGTSSPYAAYEYDPNGNRTKSTEFDGTQTKTVFTSYDTDDRPVQDSATQGGPAAASYVYDDNGNLQEHQTAAGTRVYDYGLDGNLRTATLEDGRIVGYAYDEGGNRTARTVNGAVDATWKWDTYRDLPMRISESDGTGAEVHRWWDDPVSTLGTALADTGAGADPTWLLGDFQGTVTDTADETALTGTGVFGPYGEEKSLTGAYPAGNPLRFHGQYRDSLTGLYDLRARDYDAVTGAFTGPDPAMAEQSGPFVQAYAYALNRPTALTDPSGRNPLLIAAILLGRAAGPLLLRWAVRVGGRVLMRALIKYYGRKAVNEALRIIREESRNPTVAGPKPGPNPGPVTDPGSIVAGAGGASAAAQAAYRALLRKIRRDFKRQDCPDDSVWDQSAKDRGFDIEDDLGGNLPNNYPVIDKWDAKSGTATSIKSIDTSRKTYRNLRNFKRVIEKYLNTVRRFPRNGYREDYGGVTIRADQVKRRVLALALPKKCRTDSTTAGHRRVVGESYAYGLKLDPKVNMNVYYIP</sequence>
<feature type="domain" description="DUF6531" evidence="3">
    <location>
        <begin position="1094"/>
        <end position="1174"/>
    </location>
</feature>
<dbReference type="InterPro" id="IPR011050">
    <property type="entry name" value="Pectin_lyase_fold/virulence"/>
</dbReference>
<dbReference type="PANTHER" id="PTHR32305:SF15">
    <property type="entry name" value="PROTEIN RHSA-RELATED"/>
    <property type="match status" value="1"/>
</dbReference>
<dbReference type="SUPFAM" id="SSF51126">
    <property type="entry name" value="Pectin lyase-like"/>
    <property type="match status" value="1"/>
</dbReference>
<evidence type="ECO:0000259" key="5">
    <source>
        <dbReference type="Pfam" id="PF25023"/>
    </source>
</evidence>
<reference evidence="6 7" key="1">
    <citation type="submission" date="2018-11" db="EMBL/GenBank/DDBJ databases">
        <title>Sequencing the genomes of 1000 actinobacteria strains.</title>
        <authorList>
            <person name="Klenk H.-P."/>
        </authorList>
    </citation>
    <scope>NUCLEOTIDE SEQUENCE [LARGE SCALE GENOMIC DNA]</scope>
    <source>
        <strain evidence="6 7">DSM 44254</strain>
    </source>
</reference>
<dbReference type="EMBL" id="RJKE01000001">
    <property type="protein sequence ID" value="ROO86856.1"/>
    <property type="molecule type" value="Genomic_DNA"/>
</dbReference>
<evidence type="ECO:0000259" key="4">
    <source>
        <dbReference type="Pfam" id="PF21111"/>
    </source>
</evidence>
<dbReference type="Pfam" id="PF17957">
    <property type="entry name" value="Big_7"/>
    <property type="match status" value="2"/>
</dbReference>
<evidence type="ECO:0000256" key="1">
    <source>
        <dbReference type="ARBA" id="ARBA00022737"/>
    </source>
</evidence>
<name>A0A3N1D034_9ACTN</name>
<keyword evidence="7" id="KW-1185">Reference proteome</keyword>
<proteinExistence type="predicted"/>
<dbReference type="Gene3D" id="2.60.40.10">
    <property type="entry name" value="Immunoglobulins"/>
    <property type="match status" value="4"/>
</dbReference>
<dbReference type="NCBIfam" id="TIGR01643">
    <property type="entry name" value="YD_repeat_2x"/>
    <property type="match status" value="14"/>
</dbReference>
<dbReference type="InterPro" id="IPR050708">
    <property type="entry name" value="T6SS_VgrG/RHS"/>
</dbReference>
<evidence type="ECO:0000256" key="2">
    <source>
        <dbReference type="SAM" id="MobiDB-lite"/>
    </source>
</evidence>
<feature type="domain" description="Teneurin-like YD-shell" evidence="5">
    <location>
        <begin position="2058"/>
        <end position="2239"/>
    </location>
</feature>
<dbReference type="Pfam" id="PF21111">
    <property type="entry name" value="CDI_toxin_EC869_like"/>
    <property type="match status" value="1"/>
</dbReference>
<dbReference type="GO" id="GO:0005975">
    <property type="term" value="P:carbohydrate metabolic process"/>
    <property type="evidence" value="ECO:0007669"/>
    <property type="project" value="UniProtKB-ARBA"/>
</dbReference>
<feature type="region of interest" description="Disordered" evidence="2">
    <location>
        <begin position="115"/>
        <end position="134"/>
    </location>
</feature>
<evidence type="ECO:0000313" key="6">
    <source>
        <dbReference type="EMBL" id="ROO86856.1"/>
    </source>
</evidence>
<keyword evidence="1" id="KW-0677">Repeat</keyword>
<dbReference type="InterPro" id="IPR022385">
    <property type="entry name" value="Rhs_assc_core"/>
</dbReference>
<dbReference type="InterPro" id="IPR045351">
    <property type="entry name" value="DUF6531"/>
</dbReference>
<dbReference type="RefSeq" id="WP_123666215.1">
    <property type="nucleotide sequence ID" value="NZ_RJKE01000001.1"/>
</dbReference>
<dbReference type="InterPro" id="IPR056823">
    <property type="entry name" value="TEN-like_YD-shell"/>
</dbReference>
<dbReference type="InterPro" id="IPR006530">
    <property type="entry name" value="YD"/>
</dbReference>
<dbReference type="Gene3D" id="2.180.10.10">
    <property type="entry name" value="RHS repeat-associated core"/>
    <property type="match status" value="5"/>
</dbReference>
<dbReference type="InterPro" id="IPR031325">
    <property type="entry name" value="RHS_repeat"/>
</dbReference>
<feature type="domain" description="CdiA toxin EC869-like" evidence="4">
    <location>
        <begin position="2529"/>
        <end position="2618"/>
    </location>
</feature>